<dbReference type="VEuPathDB" id="VectorBase:RSAN_035758"/>
<keyword evidence="5" id="KW-0812">Transmembrane</keyword>
<evidence type="ECO:0000256" key="8">
    <source>
        <dbReference type="ARBA" id="ARBA00023034"/>
    </source>
</evidence>
<evidence type="ECO:0000256" key="7">
    <source>
        <dbReference type="ARBA" id="ARBA00022989"/>
    </source>
</evidence>
<evidence type="ECO:0000256" key="10">
    <source>
        <dbReference type="RuleBase" id="RU363063"/>
    </source>
</evidence>
<keyword evidence="6" id="KW-0735">Signal-anchor</keyword>
<accession>A0A9D4PXK6</accession>
<dbReference type="Proteomes" id="UP000821837">
    <property type="component" value="Unassembled WGS sequence"/>
</dbReference>
<keyword evidence="8 10" id="KW-0333">Golgi apparatus</keyword>
<dbReference type="GO" id="GO:0016758">
    <property type="term" value="F:hexosyltransferase activity"/>
    <property type="evidence" value="ECO:0007669"/>
    <property type="project" value="InterPro"/>
</dbReference>
<protein>
    <recommendedName>
        <fullName evidence="10">Hexosyltransferase</fullName>
        <ecNumber evidence="10">2.4.1.-</ecNumber>
    </recommendedName>
</protein>
<keyword evidence="12" id="KW-1185">Reference proteome</keyword>
<organism evidence="11 12">
    <name type="scientific">Rhipicephalus sanguineus</name>
    <name type="common">Brown dog tick</name>
    <name type="synonym">Ixodes sanguineus</name>
    <dbReference type="NCBI Taxonomy" id="34632"/>
    <lineage>
        <taxon>Eukaryota</taxon>
        <taxon>Metazoa</taxon>
        <taxon>Ecdysozoa</taxon>
        <taxon>Arthropoda</taxon>
        <taxon>Chelicerata</taxon>
        <taxon>Arachnida</taxon>
        <taxon>Acari</taxon>
        <taxon>Parasitiformes</taxon>
        <taxon>Ixodida</taxon>
        <taxon>Ixodoidea</taxon>
        <taxon>Ixodidae</taxon>
        <taxon>Rhipicephalinae</taxon>
        <taxon>Rhipicephalus</taxon>
        <taxon>Rhipicephalus</taxon>
    </lineage>
</organism>
<reference evidence="11" key="2">
    <citation type="submission" date="2021-09" db="EMBL/GenBank/DDBJ databases">
        <authorList>
            <person name="Jia N."/>
            <person name="Wang J."/>
            <person name="Shi W."/>
            <person name="Du L."/>
            <person name="Sun Y."/>
            <person name="Zhan W."/>
            <person name="Jiang J."/>
            <person name="Wang Q."/>
            <person name="Zhang B."/>
            <person name="Ji P."/>
            <person name="Sakyi L.B."/>
            <person name="Cui X."/>
            <person name="Yuan T."/>
            <person name="Jiang B."/>
            <person name="Yang W."/>
            <person name="Lam T.T.-Y."/>
            <person name="Chang Q."/>
            <person name="Ding S."/>
            <person name="Wang X."/>
            <person name="Zhu J."/>
            <person name="Ruan X."/>
            <person name="Zhao L."/>
            <person name="Wei J."/>
            <person name="Que T."/>
            <person name="Du C."/>
            <person name="Cheng J."/>
            <person name="Dai P."/>
            <person name="Han X."/>
            <person name="Huang E."/>
            <person name="Gao Y."/>
            <person name="Liu J."/>
            <person name="Shao H."/>
            <person name="Ye R."/>
            <person name="Li L."/>
            <person name="Wei W."/>
            <person name="Wang X."/>
            <person name="Wang C."/>
            <person name="Huo Q."/>
            <person name="Li W."/>
            <person name="Guo W."/>
            <person name="Chen H."/>
            <person name="Chen S."/>
            <person name="Zhou L."/>
            <person name="Zhou L."/>
            <person name="Ni X."/>
            <person name="Tian J."/>
            <person name="Zhou Y."/>
            <person name="Sheng Y."/>
            <person name="Liu T."/>
            <person name="Pan Y."/>
            <person name="Xia L."/>
            <person name="Li J."/>
            <person name="Zhao F."/>
            <person name="Cao W."/>
        </authorList>
    </citation>
    <scope>NUCLEOTIDE SEQUENCE</scope>
    <source>
        <strain evidence="11">Rsan-2018</strain>
        <tissue evidence="11">Larvae</tissue>
    </source>
</reference>
<evidence type="ECO:0000256" key="5">
    <source>
        <dbReference type="ARBA" id="ARBA00022692"/>
    </source>
</evidence>
<dbReference type="EC" id="2.4.1.-" evidence="10"/>
<dbReference type="InterPro" id="IPR002659">
    <property type="entry name" value="Glyco_trans_31"/>
</dbReference>
<reference evidence="11" key="1">
    <citation type="journal article" date="2020" name="Cell">
        <title>Large-Scale Comparative Analyses of Tick Genomes Elucidate Their Genetic Diversity and Vector Capacities.</title>
        <authorList>
            <consortium name="Tick Genome and Microbiome Consortium (TIGMIC)"/>
            <person name="Jia N."/>
            <person name="Wang J."/>
            <person name="Shi W."/>
            <person name="Du L."/>
            <person name="Sun Y."/>
            <person name="Zhan W."/>
            <person name="Jiang J.F."/>
            <person name="Wang Q."/>
            <person name="Zhang B."/>
            <person name="Ji P."/>
            <person name="Bell-Sakyi L."/>
            <person name="Cui X.M."/>
            <person name="Yuan T.T."/>
            <person name="Jiang B.G."/>
            <person name="Yang W.F."/>
            <person name="Lam T.T."/>
            <person name="Chang Q.C."/>
            <person name="Ding S.J."/>
            <person name="Wang X.J."/>
            <person name="Zhu J.G."/>
            <person name="Ruan X.D."/>
            <person name="Zhao L."/>
            <person name="Wei J.T."/>
            <person name="Ye R.Z."/>
            <person name="Que T.C."/>
            <person name="Du C.H."/>
            <person name="Zhou Y.H."/>
            <person name="Cheng J.X."/>
            <person name="Dai P.F."/>
            <person name="Guo W.B."/>
            <person name="Han X.H."/>
            <person name="Huang E.J."/>
            <person name="Li L.F."/>
            <person name="Wei W."/>
            <person name="Gao Y.C."/>
            <person name="Liu J.Z."/>
            <person name="Shao H.Z."/>
            <person name="Wang X."/>
            <person name="Wang C.C."/>
            <person name="Yang T.C."/>
            <person name="Huo Q.B."/>
            <person name="Li W."/>
            <person name="Chen H.Y."/>
            <person name="Chen S.E."/>
            <person name="Zhou L.G."/>
            <person name="Ni X.B."/>
            <person name="Tian J.H."/>
            <person name="Sheng Y."/>
            <person name="Liu T."/>
            <person name="Pan Y.S."/>
            <person name="Xia L.Y."/>
            <person name="Li J."/>
            <person name="Zhao F."/>
            <person name="Cao W.C."/>
        </authorList>
    </citation>
    <scope>NUCLEOTIDE SEQUENCE</scope>
    <source>
        <strain evidence="11">Rsan-2018</strain>
    </source>
</reference>
<dbReference type="GO" id="GO:0006493">
    <property type="term" value="P:protein O-linked glycosylation"/>
    <property type="evidence" value="ECO:0007669"/>
    <property type="project" value="TreeGrafter"/>
</dbReference>
<proteinExistence type="inferred from homology"/>
<dbReference type="Pfam" id="PF01762">
    <property type="entry name" value="Galactosyl_T"/>
    <property type="match status" value="1"/>
</dbReference>
<evidence type="ECO:0000256" key="2">
    <source>
        <dbReference type="ARBA" id="ARBA00008661"/>
    </source>
</evidence>
<keyword evidence="9" id="KW-0472">Membrane</keyword>
<sequence length="349" mass="38782">MPDTNTSSTAKTTSAASVSAVTTTTSSFATAENVTNIPGSKVTNACGFPLRVLYYVHTAPDHFHRRRVLRDTIGNPAVTAFVNSTVVFFVGKTTNAEVSEEVRAEAECEGDLVLLDHVDTYRNLTLKFIGATKWLADHRCLSSSTDVVVKLDDDVIVNVFLLASYVERHMAAADTRNSRTIHCATMPHLKPIRNKKYKWFVSKEEYANDTYPPYCCGAAYLMKASVLALLGEATGSVPFFWVDDVYSTGLLTNATNVTLVNIRRMCNISPPAETTAVKNKTLFFHWGQRPALFKRAYRFWASVLRQNRTMGARILATHERFVTLPAMKGKGKKRKGRKINQTGVQLTVL</sequence>
<evidence type="ECO:0000256" key="6">
    <source>
        <dbReference type="ARBA" id="ARBA00022968"/>
    </source>
</evidence>
<comment type="subcellular location">
    <subcellularLocation>
        <location evidence="1 10">Golgi apparatus membrane</location>
        <topology evidence="1 10">Single-pass type II membrane protein</topology>
    </subcellularLocation>
</comment>
<dbReference type="EMBL" id="JABSTV010001250">
    <property type="protein sequence ID" value="KAH7957610.1"/>
    <property type="molecule type" value="Genomic_DNA"/>
</dbReference>
<keyword evidence="7" id="KW-1133">Transmembrane helix</keyword>
<dbReference type="GO" id="GO:0000139">
    <property type="term" value="C:Golgi membrane"/>
    <property type="evidence" value="ECO:0007669"/>
    <property type="project" value="UniProtKB-SubCell"/>
</dbReference>
<name>A0A9D4PXK6_RHISA</name>
<dbReference type="PANTHER" id="PTHR11214:SF376">
    <property type="entry name" value="HEXOSYLTRANSFERASE"/>
    <property type="match status" value="1"/>
</dbReference>
<evidence type="ECO:0000256" key="4">
    <source>
        <dbReference type="ARBA" id="ARBA00022679"/>
    </source>
</evidence>
<gene>
    <name evidence="11" type="ORF">HPB52_020779</name>
</gene>
<keyword evidence="4" id="KW-0808">Transferase</keyword>
<comment type="similarity">
    <text evidence="2 10">Belongs to the glycosyltransferase 31 family.</text>
</comment>
<dbReference type="PANTHER" id="PTHR11214">
    <property type="entry name" value="BETA-1,3-N-ACETYLGLUCOSAMINYLTRANSFERASE"/>
    <property type="match status" value="1"/>
</dbReference>
<evidence type="ECO:0000313" key="12">
    <source>
        <dbReference type="Proteomes" id="UP000821837"/>
    </source>
</evidence>
<dbReference type="Gene3D" id="3.90.550.50">
    <property type="match status" value="1"/>
</dbReference>
<evidence type="ECO:0000256" key="9">
    <source>
        <dbReference type="ARBA" id="ARBA00023136"/>
    </source>
</evidence>
<keyword evidence="3 10" id="KW-0328">Glycosyltransferase</keyword>
<evidence type="ECO:0000256" key="3">
    <source>
        <dbReference type="ARBA" id="ARBA00022676"/>
    </source>
</evidence>
<dbReference type="AlphaFoldDB" id="A0A9D4PXK6"/>
<comment type="caution">
    <text evidence="11">The sequence shown here is derived from an EMBL/GenBank/DDBJ whole genome shotgun (WGS) entry which is preliminary data.</text>
</comment>
<evidence type="ECO:0000256" key="1">
    <source>
        <dbReference type="ARBA" id="ARBA00004323"/>
    </source>
</evidence>
<evidence type="ECO:0000313" key="11">
    <source>
        <dbReference type="EMBL" id="KAH7957610.1"/>
    </source>
</evidence>